<dbReference type="InterPro" id="IPR050463">
    <property type="entry name" value="Gfo/Idh/MocA_oxidrdct_glycsds"/>
</dbReference>
<protein>
    <recommendedName>
        <fullName evidence="7">Gfo/Idh/MocA-like oxidoreductase N-terminal domain-containing protein</fullName>
    </recommendedName>
</protein>
<dbReference type="SUPFAM" id="SSF51735">
    <property type="entry name" value="NAD(P)-binding Rossmann-fold domains"/>
    <property type="match status" value="1"/>
</dbReference>
<evidence type="ECO:0000313" key="5">
    <source>
        <dbReference type="EMBL" id="KAL3387391.1"/>
    </source>
</evidence>
<reference evidence="5 6" key="1">
    <citation type="journal article" date="2024" name="bioRxiv">
        <title>A reference genome for Trichogramma kaykai: A tiny desert-dwelling parasitoid wasp with competing sex-ratio distorters.</title>
        <authorList>
            <person name="Culotta J."/>
            <person name="Lindsey A.R."/>
        </authorList>
    </citation>
    <scope>NUCLEOTIDE SEQUENCE [LARGE SCALE GENOMIC DNA]</scope>
    <source>
        <strain evidence="5 6">KSX58</strain>
    </source>
</reference>
<evidence type="ECO:0000313" key="6">
    <source>
        <dbReference type="Proteomes" id="UP001627154"/>
    </source>
</evidence>
<dbReference type="Proteomes" id="UP001627154">
    <property type="component" value="Unassembled WGS sequence"/>
</dbReference>
<dbReference type="Gene3D" id="3.40.50.720">
    <property type="entry name" value="NAD(P)-binding Rossmann-like Domain"/>
    <property type="match status" value="1"/>
</dbReference>
<dbReference type="SUPFAM" id="SSF55347">
    <property type="entry name" value="Glyceraldehyde-3-phosphate dehydrogenase-like, C-terminal domain"/>
    <property type="match status" value="1"/>
</dbReference>
<keyword evidence="6" id="KW-1185">Reference proteome</keyword>
<name>A0ABD2W3P9_9HYME</name>
<evidence type="ECO:0008006" key="7">
    <source>
        <dbReference type="Google" id="ProtNLM"/>
    </source>
</evidence>
<evidence type="ECO:0000259" key="3">
    <source>
        <dbReference type="Pfam" id="PF01408"/>
    </source>
</evidence>
<sequence>MLPGIGIFGTGNIVRVLVTFLREKGFKIISIWGRTKEEAERVATDMDIPFYTSKVDDVVLRKDIDLIFIFCAPKLHVEITVKALGLGKHVVCDKPGGLSQIDVFKMGKAALYYPTLITIINHSLRFLPTFVNLKREIKDGLLDGKISVIDIRVQIGPILADGQCYNWLCDARMGGGVLTLVGSHIIDLITYLTNRKAFKVHALIRNFSTTTNLHKNGSIRSVSSPDFCSFQMELDGGILVTATLSSYPNAIANQEITIFGPNGRLTVRSTDLFCCTGQQEEIRLLDTEKKQEPILTNEIFISGPYVQGLRNMIGALREAFEPVEDKSGWTKEPVSKAATFEDGVYVQSVIEALILSNSNREWTKVEQIADLPDPNSVLSSAAVRSTTISL</sequence>
<gene>
    <name evidence="5" type="ORF">TKK_017328</name>
</gene>
<dbReference type="GO" id="GO:0016491">
    <property type="term" value="F:oxidoreductase activity"/>
    <property type="evidence" value="ECO:0007669"/>
    <property type="project" value="UniProtKB-KW"/>
</dbReference>
<dbReference type="InterPro" id="IPR000683">
    <property type="entry name" value="Gfo/Idh/MocA-like_OxRdtase_N"/>
</dbReference>
<dbReference type="Pfam" id="PF22725">
    <property type="entry name" value="GFO_IDH_MocA_C3"/>
    <property type="match status" value="1"/>
</dbReference>
<feature type="domain" description="GFO/IDH/MocA-like oxidoreductase" evidence="4">
    <location>
        <begin position="144"/>
        <end position="265"/>
    </location>
</feature>
<dbReference type="PANTHER" id="PTHR43818:SF11">
    <property type="entry name" value="BCDNA.GH03377"/>
    <property type="match status" value="1"/>
</dbReference>
<dbReference type="EMBL" id="JBJJXI010000137">
    <property type="protein sequence ID" value="KAL3387391.1"/>
    <property type="molecule type" value="Genomic_DNA"/>
</dbReference>
<comment type="caution">
    <text evidence="5">The sequence shown here is derived from an EMBL/GenBank/DDBJ whole genome shotgun (WGS) entry which is preliminary data.</text>
</comment>
<dbReference type="InterPro" id="IPR055170">
    <property type="entry name" value="GFO_IDH_MocA-like_dom"/>
</dbReference>
<evidence type="ECO:0000256" key="1">
    <source>
        <dbReference type="ARBA" id="ARBA00010928"/>
    </source>
</evidence>
<evidence type="ECO:0000256" key="2">
    <source>
        <dbReference type="ARBA" id="ARBA00023002"/>
    </source>
</evidence>
<accession>A0ABD2W3P9</accession>
<dbReference type="Pfam" id="PF01408">
    <property type="entry name" value="GFO_IDH_MocA"/>
    <property type="match status" value="1"/>
</dbReference>
<dbReference type="AlphaFoldDB" id="A0ABD2W3P9"/>
<feature type="domain" description="Gfo/Idh/MocA-like oxidoreductase N-terminal" evidence="3">
    <location>
        <begin position="5"/>
        <end position="109"/>
    </location>
</feature>
<dbReference type="InterPro" id="IPR036291">
    <property type="entry name" value="NAD(P)-bd_dom_sf"/>
</dbReference>
<keyword evidence="2" id="KW-0560">Oxidoreductase</keyword>
<dbReference type="Gene3D" id="3.30.360.10">
    <property type="entry name" value="Dihydrodipicolinate Reductase, domain 2"/>
    <property type="match status" value="1"/>
</dbReference>
<proteinExistence type="inferred from homology"/>
<organism evidence="5 6">
    <name type="scientific">Trichogramma kaykai</name>
    <dbReference type="NCBI Taxonomy" id="54128"/>
    <lineage>
        <taxon>Eukaryota</taxon>
        <taxon>Metazoa</taxon>
        <taxon>Ecdysozoa</taxon>
        <taxon>Arthropoda</taxon>
        <taxon>Hexapoda</taxon>
        <taxon>Insecta</taxon>
        <taxon>Pterygota</taxon>
        <taxon>Neoptera</taxon>
        <taxon>Endopterygota</taxon>
        <taxon>Hymenoptera</taxon>
        <taxon>Apocrita</taxon>
        <taxon>Proctotrupomorpha</taxon>
        <taxon>Chalcidoidea</taxon>
        <taxon>Trichogrammatidae</taxon>
        <taxon>Trichogramma</taxon>
    </lineage>
</organism>
<evidence type="ECO:0000259" key="4">
    <source>
        <dbReference type="Pfam" id="PF22725"/>
    </source>
</evidence>
<dbReference type="PANTHER" id="PTHR43818">
    <property type="entry name" value="BCDNA.GH03377"/>
    <property type="match status" value="1"/>
</dbReference>
<comment type="similarity">
    <text evidence="1">Belongs to the Gfo/Idh/MocA family.</text>
</comment>